<accession>A0A9W4HAL7</accession>
<dbReference type="Gene3D" id="3.40.140.10">
    <property type="entry name" value="Cytidine Deaminase, domain 2"/>
    <property type="match status" value="1"/>
</dbReference>
<name>A0A9W4HAL7_PENOL</name>
<evidence type="ECO:0000256" key="7">
    <source>
        <dbReference type="ARBA" id="ARBA00022723"/>
    </source>
</evidence>
<evidence type="ECO:0000256" key="10">
    <source>
        <dbReference type="ARBA" id="ARBA00023242"/>
    </source>
</evidence>
<dbReference type="GO" id="GO:0019858">
    <property type="term" value="P:cytosine metabolic process"/>
    <property type="evidence" value="ECO:0007669"/>
    <property type="project" value="TreeGrafter"/>
</dbReference>
<evidence type="ECO:0000256" key="2">
    <source>
        <dbReference type="ARBA" id="ARBA00004123"/>
    </source>
</evidence>
<dbReference type="GO" id="GO:0005634">
    <property type="term" value="C:nucleus"/>
    <property type="evidence" value="ECO:0007669"/>
    <property type="project" value="UniProtKB-SubCell"/>
</dbReference>
<dbReference type="GO" id="GO:0008655">
    <property type="term" value="P:pyrimidine-containing compound salvage"/>
    <property type="evidence" value="ECO:0007669"/>
    <property type="project" value="TreeGrafter"/>
</dbReference>
<dbReference type="GO" id="GO:0008835">
    <property type="term" value="F:diaminohydroxyphosphoribosylaminopyrimidine deaminase activity"/>
    <property type="evidence" value="ECO:0007669"/>
    <property type="project" value="TreeGrafter"/>
</dbReference>
<evidence type="ECO:0000256" key="5">
    <source>
        <dbReference type="ARBA" id="ARBA00011738"/>
    </source>
</evidence>
<evidence type="ECO:0000256" key="13">
    <source>
        <dbReference type="ARBA" id="ARBA00060700"/>
    </source>
</evidence>
<evidence type="ECO:0000256" key="11">
    <source>
        <dbReference type="ARBA" id="ARBA00050113"/>
    </source>
</evidence>
<keyword evidence="19" id="KW-1185">Reference proteome</keyword>
<dbReference type="PANTHER" id="PTHR11079:SF190">
    <property type="entry name" value="CYTOSINE DEAMINASE"/>
    <property type="match status" value="1"/>
</dbReference>
<evidence type="ECO:0000256" key="8">
    <source>
        <dbReference type="ARBA" id="ARBA00022801"/>
    </source>
</evidence>
<evidence type="ECO:0000313" key="19">
    <source>
        <dbReference type="Proteomes" id="UP001153618"/>
    </source>
</evidence>
<comment type="cofactor">
    <cofactor evidence="1">
        <name>Zn(2+)</name>
        <dbReference type="ChEBI" id="CHEBI:29105"/>
    </cofactor>
</comment>
<keyword evidence="10" id="KW-0539">Nucleus</keyword>
<dbReference type="FunFam" id="3.40.140.10:FF:000016">
    <property type="entry name" value="Cytosine deaminase"/>
    <property type="match status" value="1"/>
</dbReference>
<evidence type="ECO:0000256" key="1">
    <source>
        <dbReference type="ARBA" id="ARBA00001947"/>
    </source>
</evidence>
<evidence type="ECO:0000256" key="3">
    <source>
        <dbReference type="ARBA" id="ARBA00004496"/>
    </source>
</evidence>
<dbReference type="PANTHER" id="PTHR11079">
    <property type="entry name" value="CYTOSINE DEAMINASE FAMILY MEMBER"/>
    <property type="match status" value="1"/>
</dbReference>
<comment type="catalytic activity">
    <reaction evidence="11">
        <text>cytosine + H2O + H(+) = uracil + NH4(+)</text>
        <dbReference type="Rhea" id="RHEA:20605"/>
        <dbReference type="ChEBI" id="CHEBI:15377"/>
        <dbReference type="ChEBI" id="CHEBI:15378"/>
        <dbReference type="ChEBI" id="CHEBI:16040"/>
        <dbReference type="ChEBI" id="CHEBI:17568"/>
        <dbReference type="ChEBI" id="CHEBI:28938"/>
        <dbReference type="EC" id="3.5.4.1"/>
    </reaction>
</comment>
<keyword evidence="8" id="KW-0378">Hydrolase</keyword>
<comment type="similarity">
    <text evidence="4">Belongs to the cytidine and deoxycytidylate deaminase family.</text>
</comment>
<sequence>MEQDPGFIAAVEEAKQGLAEGGVPIGAALVSKDGKILGRGHNMRVQKGSAILHAEMSALENSGRLPASAYEGATMYTTLSPCDMCTGACLLYKVKRVVIGENKSFMGGEDLLKNRGAETVVLDNQECKDLMDKFMKDSPELWYVLGAWFAGEASAGLSSGLGSFIIINTNCSVRCSGTRISGSNLMRLLYIAPNTMGNEIPHQEVEILLNPKSYLFERASAK</sequence>
<comment type="subcellular location">
    <subcellularLocation>
        <location evidence="3">Cytoplasm</location>
    </subcellularLocation>
    <subcellularLocation>
        <location evidence="2">Nucleus</location>
    </subcellularLocation>
</comment>
<evidence type="ECO:0000256" key="12">
    <source>
        <dbReference type="ARBA" id="ARBA00056232"/>
    </source>
</evidence>
<gene>
    <name evidence="18" type="ORF">POLS_LOCUS795</name>
</gene>
<evidence type="ECO:0000256" key="4">
    <source>
        <dbReference type="ARBA" id="ARBA00006576"/>
    </source>
</evidence>
<dbReference type="AlphaFoldDB" id="A0A9W4HAL7"/>
<dbReference type="InterPro" id="IPR002125">
    <property type="entry name" value="CMP_dCMP_dom"/>
</dbReference>
<evidence type="ECO:0000256" key="16">
    <source>
        <dbReference type="ARBA" id="ARBA00084039"/>
    </source>
</evidence>
<dbReference type="Pfam" id="PF00383">
    <property type="entry name" value="dCMP_cyt_deam_1"/>
    <property type="match status" value="1"/>
</dbReference>
<evidence type="ECO:0000256" key="14">
    <source>
        <dbReference type="ARBA" id="ARBA00066550"/>
    </source>
</evidence>
<comment type="pathway">
    <text evidence="13">Pyrimidine metabolism; UMP biosynthesis via salvage pathway; uracil from cytosine: step 1/1.</text>
</comment>
<dbReference type="PROSITE" id="PS51747">
    <property type="entry name" value="CYT_DCMP_DEAMINASES_2"/>
    <property type="match status" value="1"/>
</dbReference>
<dbReference type="GO" id="GO:0046872">
    <property type="term" value="F:metal ion binding"/>
    <property type="evidence" value="ECO:0007669"/>
    <property type="project" value="UniProtKB-KW"/>
</dbReference>
<dbReference type="GO" id="GO:0046087">
    <property type="term" value="P:cytidine metabolic process"/>
    <property type="evidence" value="ECO:0007669"/>
    <property type="project" value="TreeGrafter"/>
</dbReference>
<dbReference type="SUPFAM" id="SSF53927">
    <property type="entry name" value="Cytidine deaminase-like"/>
    <property type="match status" value="1"/>
</dbReference>
<evidence type="ECO:0000259" key="17">
    <source>
        <dbReference type="PROSITE" id="PS51747"/>
    </source>
</evidence>
<protein>
    <recommendedName>
        <fullName evidence="15">Cytosine deaminase</fullName>
        <ecNumber evidence="14">3.5.4.1</ecNumber>
    </recommendedName>
    <alternativeName>
        <fullName evidence="16">Cytosine aminohydrolase</fullName>
    </alternativeName>
</protein>
<dbReference type="OrthoDB" id="408702at2759"/>
<organism evidence="18 19">
    <name type="scientific">Penicillium olsonii</name>
    <dbReference type="NCBI Taxonomy" id="99116"/>
    <lineage>
        <taxon>Eukaryota</taxon>
        <taxon>Fungi</taxon>
        <taxon>Dikarya</taxon>
        <taxon>Ascomycota</taxon>
        <taxon>Pezizomycotina</taxon>
        <taxon>Eurotiomycetes</taxon>
        <taxon>Eurotiomycetidae</taxon>
        <taxon>Eurotiales</taxon>
        <taxon>Aspergillaceae</taxon>
        <taxon>Penicillium</taxon>
    </lineage>
</organism>
<dbReference type="EC" id="3.5.4.1" evidence="14"/>
<evidence type="ECO:0000256" key="6">
    <source>
        <dbReference type="ARBA" id="ARBA00022490"/>
    </source>
</evidence>
<proteinExistence type="inferred from homology"/>
<reference evidence="18" key="1">
    <citation type="submission" date="2021-07" db="EMBL/GenBank/DDBJ databases">
        <authorList>
            <person name="Branca A.L. A."/>
        </authorList>
    </citation>
    <scope>NUCLEOTIDE SEQUENCE</scope>
</reference>
<keyword evidence="6" id="KW-0963">Cytoplasm</keyword>
<feature type="domain" description="CMP/dCMP-type deaminase" evidence="17">
    <location>
        <begin position="1"/>
        <end position="119"/>
    </location>
</feature>
<evidence type="ECO:0000256" key="9">
    <source>
        <dbReference type="ARBA" id="ARBA00022833"/>
    </source>
</evidence>
<dbReference type="Proteomes" id="UP001153618">
    <property type="component" value="Unassembled WGS sequence"/>
</dbReference>
<dbReference type="GO" id="GO:0005737">
    <property type="term" value="C:cytoplasm"/>
    <property type="evidence" value="ECO:0007669"/>
    <property type="project" value="UniProtKB-SubCell"/>
</dbReference>
<keyword evidence="9" id="KW-0862">Zinc</keyword>
<dbReference type="InterPro" id="IPR016193">
    <property type="entry name" value="Cytidine_deaminase-like"/>
</dbReference>
<evidence type="ECO:0000313" key="18">
    <source>
        <dbReference type="EMBL" id="CAG7962469.1"/>
    </source>
</evidence>
<dbReference type="EMBL" id="CAJVOS010000008">
    <property type="protein sequence ID" value="CAG7962469.1"/>
    <property type="molecule type" value="Genomic_DNA"/>
</dbReference>
<evidence type="ECO:0000256" key="15">
    <source>
        <dbReference type="ARBA" id="ARBA00074321"/>
    </source>
</evidence>
<keyword evidence="7" id="KW-0479">Metal-binding</keyword>
<dbReference type="CDD" id="cd01285">
    <property type="entry name" value="nucleoside_deaminase"/>
    <property type="match status" value="1"/>
</dbReference>
<dbReference type="GO" id="GO:0004131">
    <property type="term" value="F:cytosine deaminase activity"/>
    <property type="evidence" value="ECO:0007669"/>
    <property type="project" value="UniProtKB-EC"/>
</dbReference>
<comment type="caution">
    <text evidence="18">The sequence shown here is derived from an EMBL/GenBank/DDBJ whole genome shotgun (WGS) entry which is preliminary data.</text>
</comment>
<comment type="function">
    <text evidence="12">Catalyzes the hydrolytic deamination of cytosine to uracil or 5-methylcytosine to thymine. Is involved in the pyrimidine salvage pathway, which allows the cell to utilize cytosine for pyrimidine nucleotide synthesis.</text>
</comment>
<comment type="subunit">
    <text evidence="5">Homodimer.</text>
</comment>